<dbReference type="Pfam" id="PF00528">
    <property type="entry name" value="BPD_transp_1"/>
    <property type="match status" value="1"/>
</dbReference>
<evidence type="ECO:0000256" key="6">
    <source>
        <dbReference type="ARBA" id="ARBA00022970"/>
    </source>
</evidence>
<dbReference type="InterPro" id="IPR000515">
    <property type="entry name" value="MetI-like"/>
</dbReference>
<dbReference type="GO" id="GO:0022857">
    <property type="term" value="F:transmembrane transporter activity"/>
    <property type="evidence" value="ECO:0007669"/>
    <property type="project" value="InterPro"/>
</dbReference>
<comment type="subcellular location">
    <subcellularLocation>
        <location evidence="1">Cell inner membrane</location>
        <topology evidence="1">Multi-pass membrane protein</topology>
    </subcellularLocation>
    <subcellularLocation>
        <location evidence="9">Cell membrane</location>
        <topology evidence="9">Multi-pass membrane protein</topology>
    </subcellularLocation>
</comment>
<dbReference type="OrthoDB" id="9808531at2"/>
<dbReference type="AlphaFoldDB" id="A0A1P8K0S3"/>
<feature type="transmembrane region" description="Helical" evidence="9">
    <location>
        <begin position="53"/>
        <end position="75"/>
    </location>
</feature>
<keyword evidence="4" id="KW-1003">Cell membrane</keyword>
<keyword evidence="7 9" id="KW-1133">Transmembrane helix</keyword>
<dbReference type="Gene3D" id="1.10.3720.10">
    <property type="entry name" value="MetI-like"/>
    <property type="match status" value="1"/>
</dbReference>
<dbReference type="KEGG" id="rhy:RD110_22375"/>
<feature type="domain" description="ABC transmembrane type-1" evidence="10">
    <location>
        <begin position="17"/>
        <end position="205"/>
    </location>
</feature>
<evidence type="ECO:0000256" key="7">
    <source>
        <dbReference type="ARBA" id="ARBA00022989"/>
    </source>
</evidence>
<dbReference type="CDD" id="cd06261">
    <property type="entry name" value="TM_PBP2"/>
    <property type="match status" value="1"/>
</dbReference>
<evidence type="ECO:0000256" key="9">
    <source>
        <dbReference type="RuleBase" id="RU363032"/>
    </source>
</evidence>
<evidence type="ECO:0000256" key="5">
    <source>
        <dbReference type="ARBA" id="ARBA00022692"/>
    </source>
</evidence>
<keyword evidence="5 9" id="KW-0812">Transmembrane</keyword>
<keyword evidence="8 9" id="KW-0472">Membrane</keyword>
<feature type="transmembrane region" description="Helical" evidence="9">
    <location>
        <begin position="20"/>
        <end position="41"/>
    </location>
</feature>
<reference evidence="11 12" key="1">
    <citation type="submission" date="2017-01" db="EMBL/GenBank/DDBJ databases">
        <authorList>
            <person name="Mah S.A."/>
            <person name="Swanson W.J."/>
            <person name="Moy G.W."/>
            <person name="Vacquier V.D."/>
        </authorList>
    </citation>
    <scope>NUCLEOTIDE SEQUENCE [LARGE SCALE GENOMIC DNA]</scope>
    <source>
        <strain evidence="11 12">DCY110</strain>
    </source>
</reference>
<comment type="similarity">
    <text evidence="2">Belongs to the binding-protein-dependent transport system permease family. HisMQ subfamily.</text>
</comment>
<dbReference type="Proteomes" id="UP000186609">
    <property type="component" value="Chromosome"/>
</dbReference>
<keyword evidence="12" id="KW-1185">Reference proteome</keyword>
<accession>A0A1P8K0S3</accession>
<dbReference type="SUPFAM" id="SSF161098">
    <property type="entry name" value="MetI-like"/>
    <property type="match status" value="1"/>
</dbReference>
<evidence type="ECO:0000256" key="1">
    <source>
        <dbReference type="ARBA" id="ARBA00004429"/>
    </source>
</evidence>
<name>A0A1P8K0S3_9BURK</name>
<organism evidence="11 12">
    <name type="scientific">Rhodoferax koreensis</name>
    <dbReference type="NCBI Taxonomy" id="1842727"/>
    <lineage>
        <taxon>Bacteria</taxon>
        <taxon>Pseudomonadati</taxon>
        <taxon>Pseudomonadota</taxon>
        <taxon>Betaproteobacteria</taxon>
        <taxon>Burkholderiales</taxon>
        <taxon>Comamonadaceae</taxon>
        <taxon>Rhodoferax</taxon>
    </lineage>
</organism>
<proteinExistence type="inferred from homology"/>
<dbReference type="STRING" id="1842727.RD110_22375"/>
<dbReference type="PROSITE" id="PS50928">
    <property type="entry name" value="ABC_TM1"/>
    <property type="match status" value="1"/>
</dbReference>
<dbReference type="RefSeq" id="WP_076202106.1">
    <property type="nucleotide sequence ID" value="NZ_CP019236.1"/>
</dbReference>
<evidence type="ECO:0000259" key="10">
    <source>
        <dbReference type="PROSITE" id="PS50928"/>
    </source>
</evidence>
<dbReference type="InterPro" id="IPR010065">
    <property type="entry name" value="AA_ABC_transptr_permease_3TM"/>
</dbReference>
<evidence type="ECO:0000313" key="11">
    <source>
        <dbReference type="EMBL" id="APW39613.1"/>
    </source>
</evidence>
<evidence type="ECO:0000256" key="2">
    <source>
        <dbReference type="ARBA" id="ARBA00010072"/>
    </source>
</evidence>
<dbReference type="InterPro" id="IPR035906">
    <property type="entry name" value="MetI-like_sf"/>
</dbReference>
<dbReference type="GO" id="GO:0043190">
    <property type="term" value="C:ATP-binding cassette (ABC) transporter complex"/>
    <property type="evidence" value="ECO:0007669"/>
    <property type="project" value="InterPro"/>
</dbReference>
<sequence>MDWSVVIERLPELASGLLQTLWLCAVSALIALAIGAGVAAVQLRGGPLLRWLAGAYTAACLGLPLLILIYILFYALPLYGVTLSPRVVGVSALSIYYGPYFAGVMRAGMQAIAPGQSEAASAIGLSRWRTLRRVLLPQALPLMLPPGAGLMIGLFKDSALLAVVSVPEFMFHARQAVSDTYASVEIYVAVALTYWALATVCATLAERLERRLTAHAAPTS</sequence>
<protein>
    <submittedName>
        <fullName evidence="11">Polar amino acid ABC transporter permease</fullName>
    </submittedName>
</protein>
<dbReference type="PANTHER" id="PTHR30614:SF0">
    <property type="entry name" value="L-CYSTINE TRANSPORT SYSTEM PERMEASE PROTEIN TCYL"/>
    <property type="match status" value="1"/>
</dbReference>
<dbReference type="InterPro" id="IPR043429">
    <property type="entry name" value="ArtM/GltK/GlnP/TcyL/YhdX-like"/>
</dbReference>
<keyword evidence="6" id="KW-0029">Amino-acid transport</keyword>
<evidence type="ECO:0000256" key="4">
    <source>
        <dbReference type="ARBA" id="ARBA00022475"/>
    </source>
</evidence>
<feature type="transmembrane region" description="Helical" evidence="9">
    <location>
        <begin position="186"/>
        <end position="205"/>
    </location>
</feature>
<dbReference type="NCBIfam" id="TIGR01726">
    <property type="entry name" value="HEQRo_perm_3TM"/>
    <property type="match status" value="1"/>
</dbReference>
<evidence type="ECO:0000256" key="8">
    <source>
        <dbReference type="ARBA" id="ARBA00023136"/>
    </source>
</evidence>
<gene>
    <name evidence="11" type="ORF">RD110_22375</name>
</gene>
<evidence type="ECO:0000256" key="3">
    <source>
        <dbReference type="ARBA" id="ARBA00022448"/>
    </source>
</evidence>
<dbReference type="EMBL" id="CP019236">
    <property type="protein sequence ID" value="APW39613.1"/>
    <property type="molecule type" value="Genomic_DNA"/>
</dbReference>
<dbReference type="GO" id="GO:0006865">
    <property type="term" value="P:amino acid transport"/>
    <property type="evidence" value="ECO:0007669"/>
    <property type="project" value="UniProtKB-KW"/>
</dbReference>
<keyword evidence="3 9" id="KW-0813">Transport</keyword>
<evidence type="ECO:0000313" key="12">
    <source>
        <dbReference type="Proteomes" id="UP000186609"/>
    </source>
</evidence>
<feature type="transmembrane region" description="Helical" evidence="9">
    <location>
        <begin position="95"/>
        <end position="113"/>
    </location>
</feature>
<dbReference type="PANTHER" id="PTHR30614">
    <property type="entry name" value="MEMBRANE COMPONENT OF AMINO ACID ABC TRANSPORTER"/>
    <property type="match status" value="1"/>
</dbReference>